<dbReference type="RefSeq" id="WP_170164397.1">
    <property type="nucleotide sequence ID" value="NZ_RJVG01000012.1"/>
</dbReference>
<evidence type="ECO:0000313" key="1">
    <source>
        <dbReference type="EMBL" id="ROR23988.1"/>
    </source>
</evidence>
<proteinExistence type="predicted"/>
<accession>A0A3N1XD59</accession>
<protein>
    <submittedName>
        <fullName evidence="1">Uncharacterized protein</fullName>
    </submittedName>
</protein>
<gene>
    <name evidence="1" type="ORF">EDD66_112119</name>
</gene>
<dbReference type="AlphaFoldDB" id="A0A3N1XD59"/>
<name>A0A3N1XD59_9FIRM</name>
<keyword evidence="2" id="KW-1185">Reference proteome</keyword>
<comment type="caution">
    <text evidence="1">The sequence shown here is derived from an EMBL/GenBank/DDBJ whole genome shotgun (WGS) entry which is preliminary data.</text>
</comment>
<sequence>MYIGSTSLYLDFIKYNTKVPASWITSEKYENCEDFYHSLVAKNKRKLFFRKK</sequence>
<dbReference type="EMBL" id="RJVG01000012">
    <property type="protein sequence ID" value="ROR23988.1"/>
    <property type="molecule type" value="Genomic_DNA"/>
</dbReference>
<organism evidence="1 2">
    <name type="scientific">Mobilisporobacter senegalensis</name>
    <dbReference type="NCBI Taxonomy" id="1329262"/>
    <lineage>
        <taxon>Bacteria</taxon>
        <taxon>Bacillati</taxon>
        <taxon>Bacillota</taxon>
        <taxon>Clostridia</taxon>
        <taxon>Lachnospirales</taxon>
        <taxon>Lachnospiraceae</taxon>
        <taxon>Mobilisporobacter</taxon>
    </lineage>
</organism>
<evidence type="ECO:0000313" key="2">
    <source>
        <dbReference type="Proteomes" id="UP000273083"/>
    </source>
</evidence>
<reference evidence="1 2" key="1">
    <citation type="submission" date="2018-11" db="EMBL/GenBank/DDBJ databases">
        <title>Genomic Encyclopedia of Type Strains, Phase IV (KMG-IV): sequencing the most valuable type-strain genomes for metagenomic binning, comparative biology and taxonomic classification.</title>
        <authorList>
            <person name="Goeker M."/>
        </authorList>
    </citation>
    <scope>NUCLEOTIDE SEQUENCE [LARGE SCALE GENOMIC DNA]</scope>
    <source>
        <strain evidence="1 2">DSM 26537</strain>
    </source>
</reference>
<dbReference type="Proteomes" id="UP000273083">
    <property type="component" value="Unassembled WGS sequence"/>
</dbReference>